<evidence type="ECO:0000313" key="2">
    <source>
        <dbReference type="Proteomes" id="UP001465755"/>
    </source>
</evidence>
<accession>A0AAW1Q2F1</accession>
<keyword evidence="2" id="KW-1185">Reference proteome</keyword>
<proteinExistence type="predicted"/>
<dbReference type="Proteomes" id="UP001465755">
    <property type="component" value="Unassembled WGS sequence"/>
</dbReference>
<reference evidence="1 2" key="1">
    <citation type="journal article" date="2024" name="Nat. Commun.">
        <title>Phylogenomics reveals the evolutionary origins of lichenization in chlorophyte algae.</title>
        <authorList>
            <person name="Puginier C."/>
            <person name="Libourel C."/>
            <person name="Otte J."/>
            <person name="Skaloud P."/>
            <person name="Haon M."/>
            <person name="Grisel S."/>
            <person name="Petersen M."/>
            <person name="Berrin J.G."/>
            <person name="Delaux P.M."/>
            <person name="Dal Grande F."/>
            <person name="Keller J."/>
        </authorList>
    </citation>
    <scope>NUCLEOTIDE SEQUENCE [LARGE SCALE GENOMIC DNA]</scope>
    <source>
        <strain evidence="1 2">SAG 2036</strain>
    </source>
</reference>
<protein>
    <submittedName>
        <fullName evidence="1">Uncharacterized protein</fullName>
    </submittedName>
</protein>
<gene>
    <name evidence="1" type="ORF">WJX73_002164</name>
</gene>
<name>A0AAW1Q2F1_9CHLO</name>
<organism evidence="1 2">
    <name type="scientific">Symbiochloris irregularis</name>
    <dbReference type="NCBI Taxonomy" id="706552"/>
    <lineage>
        <taxon>Eukaryota</taxon>
        <taxon>Viridiplantae</taxon>
        <taxon>Chlorophyta</taxon>
        <taxon>core chlorophytes</taxon>
        <taxon>Trebouxiophyceae</taxon>
        <taxon>Trebouxiales</taxon>
        <taxon>Trebouxiaceae</taxon>
        <taxon>Symbiochloris</taxon>
    </lineage>
</organism>
<sequence>MQPAFCRVSFYCPSRSPPPRSNSPERQRARRRYFTGLISDDDDLFKQLDDSEECKARILHDIKDACPARRLHILKDEPFTHGSDRYYDWRTFGDFVRLWNDKVTLEQWLTAIHVLQPAFAPNPVSYYAKHLRSAGYREVLDLKCSSLFAAWAEINCMVNQGKDARKIAKECDFSYAIAKILTHHVRESPRVWPYTAYMQRRLGVTGEGEIRWTTKLRARLLGQPLPNVPEHWL</sequence>
<evidence type="ECO:0000313" key="1">
    <source>
        <dbReference type="EMBL" id="KAK9814925.1"/>
    </source>
</evidence>
<dbReference type="EMBL" id="JALJOQ010000001">
    <property type="protein sequence ID" value="KAK9814925.1"/>
    <property type="molecule type" value="Genomic_DNA"/>
</dbReference>
<dbReference type="AlphaFoldDB" id="A0AAW1Q2F1"/>
<comment type="caution">
    <text evidence="1">The sequence shown here is derived from an EMBL/GenBank/DDBJ whole genome shotgun (WGS) entry which is preliminary data.</text>
</comment>